<evidence type="ECO:0000313" key="2">
    <source>
        <dbReference type="EMBL" id="PRX47827.1"/>
    </source>
</evidence>
<dbReference type="PANTHER" id="PTHR35525:SF3">
    <property type="entry name" value="BLL6575 PROTEIN"/>
    <property type="match status" value="1"/>
</dbReference>
<dbReference type="AlphaFoldDB" id="A0A2T0LVJ8"/>
<dbReference type="Proteomes" id="UP000238362">
    <property type="component" value="Unassembled WGS sequence"/>
</dbReference>
<dbReference type="InterPro" id="IPR010852">
    <property type="entry name" value="ABATE"/>
</dbReference>
<dbReference type="RefSeq" id="WP_106179303.1">
    <property type="nucleotide sequence ID" value="NZ_PVNH01000005.1"/>
</dbReference>
<protein>
    <submittedName>
        <fullName evidence="2">Putative RNA-binding Zn ribbon-like protein</fullName>
    </submittedName>
</protein>
<gene>
    <name evidence="2" type="ORF">B0I33_105410</name>
</gene>
<accession>A0A2T0LVJ8</accession>
<dbReference type="EMBL" id="PVNH01000005">
    <property type="protein sequence ID" value="PRX47827.1"/>
    <property type="molecule type" value="Genomic_DNA"/>
</dbReference>
<dbReference type="Pfam" id="PF07336">
    <property type="entry name" value="ABATE"/>
    <property type="match status" value="1"/>
</dbReference>
<comment type="caution">
    <text evidence="2">The sequence shown here is derived from an EMBL/GenBank/DDBJ whole genome shotgun (WGS) entry which is preliminary data.</text>
</comment>
<keyword evidence="3" id="KW-1185">Reference proteome</keyword>
<sequence length="194" mass="21083">MLVLPGEPLPVRLMNTRWADRHGVHDVLATEDGLRDWLVATGQAEGGPTPGGEDLDRFRALRDALRSLAALSTGDTRPAATMAAADIDGAVAEVNAAVARAVTWPRLIHRAGALDRSTGCSGGPAERALSGIAREAVDLLTDPERRLRACYAPGCVLYFVKDHPRREWCSTACGNRARVARHYERHRKRSADEQ</sequence>
<dbReference type="Pfam" id="PF11706">
    <property type="entry name" value="zf-CGNR"/>
    <property type="match status" value="1"/>
</dbReference>
<dbReference type="Gene3D" id="1.10.3300.10">
    <property type="entry name" value="Jann2411-like domain"/>
    <property type="match status" value="1"/>
</dbReference>
<dbReference type="PANTHER" id="PTHR35525">
    <property type="entry name" value="BLL6575 PROTEIN"/>
    <property type="match status" value="1"/>
</dbReference>
<organism evidence="2 3">
    <name type="scientific">Prauserella shujinwangii</name>
    <dbReference type="NCBI Taxonomy" id="1453103"/>
    <lineage>
        <taxon>Bacteria</taxon>
        <taxon>Bacillati</taxon>
        <taxon>Actinomycetota</taxon>
        <taxon>Actinomycetes</taxon>
        <taxon>Pseudonocardiales</taxon>
        <taxon>Pseudonocardiaceae</taxon>
        <taxon>Prauserella</taxon>
    </lineage>
</organism>
<evidence type="ECO:0000259" key="1">
    <source>
        <dbReference type="Pfam" id="PF11706"/>
    </source>
</evidence>
<dbReference type="InterPro" id="IPR021005">
    <property type="entry name" value="Znf_CGNR"/>
</dbReference>
<name>A0A2T0LVJ8_9PSEU</name>
<feature type="domain" description="Zinc finger CGNR" evidence="1">
    <location>
        <begin position="146"/>
        <end position="186"/>
    </location>
</feature>
<reference evidence="2 3" key="1">
    <citation type="submission" date="2018-03" db="EMBL/GenBank/DDBJ databases">
        <title>Genomic Encyclopedia of Type Strains, Phase III (KMG-III): the genomes of soil and plant-associated and newly described type strains.</title>
        <authorList>
            <person name="Whitman W."/>
        </authorList>
    </citation>
    <scope>NUCLEOTIDE SEQUENCE [LARGE SCALE GENOMIC DNA]</scope>
    <source>
        <strain evidence="2 3">CGMCC 4.7125</strain>
    </source>
</reference>
<dbReference type="OrthoDB" id="3211108at2"/>
<proteinExistence type="predicted"/>
<dbReference type="SUPFAM" id="SSF160904">
    <property type="entry name" value="Jann2411-like"/>
    <property type="match status" value="1"/>
</dbReference>
<evidence type="ECO:0000313" key="3">
    <source>
        <dbReference type="Proteomes" id="UP000238362"/>
    </source>
</evidence>
<dbReference type="InterPro" id="IPR023286">
    <property type="entry name" value="ABATE_dom_sf"/>
</dbReference>